<protein>
    <submittedName>
        <fullName evidence="1">Uncharacterized protein</fullName>
    </submittedName>
</protein>
<organism evidence="1 2">
    <name type="scientific">Corchorus olitorius</name>
    <dbReference type="NCBI Taxonomy" id="93759"/>
    <lineage>
        <taxon>Eukaryota</taxon>
        <taxon>Viridiplantae</taxon>
        <taxon>Streptophyta</taxon>
        <taxon>Embryophyta</taxon>
        <taxon>Tracheophyta</taxon>
        <taxon>Spermatophyta</taxon>
        <taxon>Magnoliopsida</taxon>
        <taxon>eudicotyledons</taxon>
        <taxon>Gunneridae</taxon>
        <taxon>Pentapetalae</taxon>
        <taxon>rosids</taxon>
        <taxon>malvids</taxon>
        <taxon>Malvales</taxon>
        <taxon>Malvaceae</taxon>
        <taxon>Grewioideae</taxon>
        <taxon>Apeibeae</taxon>
        <taxon>Corchorus</taxon>
    </lineage>
</organism>
<proteinExistence type="predicted"/>
<reference evidence="2" key="1">
    <citation type="submission" date="2013-09" db="EMBL/GenBank/DDBJ databases">
        <title>Corchorus olitorius genome sequencing.</title>
        <authorList>
            <person name="Alam M."/>
            <person name="Haque M.S."/>
            <person name="Islam M.S."/>
            <person name="Emdad E.M."/>
            <person name="Islam M.M."/>
            <person name="Ahmed B."/>
            <person name="Halim A."/>
            <person name="Hossen Q.M.M."/>
            <person name="Hossain M.Z."/>
            <person name="Ahmed R."/>
            <person name="Khan M.M."/>
            <person name="Islam R."/>
            <person name="Rashid M.M."/>
            <person name="Khan S.A."/>
            <person name="Rahman M.S."/>
            <person name="Alam M."/>
            <person name="Yahiya A.S."/>
            <person name="Khan M.S."/>
            <person name="Azam M.S."/>
            <person name="Haque T."/>
            <person name="Lashkar M.Z.H."/>
            <person name="Akhand A.I."/>
            <person name="Morshed G."/>
            <person name="Roy S."/>
            <person name="Uddin K.S."/>
            <person name="Rabeya T."/>
            <person name="Hossain A.S."/>
            <person name="Chowdhury A."/>
            <person name="Snigdha A.R."/>
            <person name="Mortoza M.S."/>
            <person name="Matin S.A."/>
            <person name="Hoque S.M.E."/>
            <person name="Islam M.K."/>
            <person name="Roy D.K."/>
            <person name="Haider R."/>
            <person name="Moosa M.M."/>
            <person name="Elias S.M."/>
            <person name="Hasan A.M."/>
            <person name="Jahan S."/>
            <person name="Shafiuddin M."/>
            <person name="Mahmood N."/>
            <person name="Shommy N.S."/>
        </authorList>
    </citation>
    <scope>NUCLEOTIDE SEQUENCE [LARGE SCALE GENOMIC DNA]</scope>
    <source>
        <strain evidence="2">cv. O-4</strain>
    </source>
</reference>
<dbReference type="AlphaFoldDB" id="A0A1R3GSA2"/>
<comment type="caution">
    <text evidence="1">The sequence shown here is derived from an EMBL/GenBank/DDBJ whole genome shotgun (WGS) entry which is preliminary data.</text>
</comment>
<dbReference type="Proteomes" id="UP000187203">
    <property type="component" value="Unassembled WGS sequence"/>
</dbReference>
<evidence type="ECO:0000313" key="1">
    <source>
        <dbReference type="EMBL" id="OMO60994.1"/>
    </source>
</evidence>
<keyword evidence="2" id="KW-1185">Reference proteome</keyword>
<name>A0A1R3GSA2_9ROSI</name>
<gene>
    <name evidence="1" type="ORF">COLO4_33633</name>
</gene>
<dbReference type="EMBL" id="AWUE01021789">
    <property type="protein sequence ID" value="OMO60994.1"/>
    <property type="molecule type" value="Genomic_DNA"/>
</dbReference>
<accession>A0A1R3GSA2</accession>
<sequence length="36" mass="4051">MGIHQSLIGAPTWLRRCSDRSDSGFGDEQLIESKMK</sequence>
<evidence type="ECO:0000313" key="2">
    <source>
        <dbReference type="Proteomes" id="UP000187203"/>
    </source>
</evidence>